<protein>
    <submittedName>
        <fullName evidence="1">Uncharacterized protein</fullName>
    </submittedName>
</protein>
<reference evidence="1" key="1">
    <citation type="journal article" date="2020" name="Stud. Mycol.">
        <title>101 Dothideomycetes genomes: a test case for predicting lifestyles and emergence of pathogens.</title>
        <authorList>
            <person name="Haridas S."/>
            <person name="Albert R."/>
            <person name="Binder M."/>
            <person name="Bloem J."/>
            <person name="Labutti K."/>
            <person name="Salamov A."/>
            <person name="Andreopoulos B."/>
            <person name="Baker S."/>
            <person name="Barry K."/>
            <person name="Bills G."/>
            <person name="Bluhm B."/>
            <person name="Cannon C."/>
            <person name="Castanera R."/>
            <person name="Culley D."/>
            <person name="Daum C."/>
            <person name="Ezra D."/>
            <person name="Gonzalez J."/>
            <person name="Henrissat B."/>
            <person name="Kuo A."/>
            <person name="Liang C."/>
            <person name="Lipzen A."/>
            <person name="Lutzoni F."/>
            <person name="Magnuson J."/>
            <person name="Mondo S."/>
            <person name="Nolan M."/>
            <person name="Ohm R."/>
            <person name="Pangilinan J."/>
            <person name="Park H.-J."/>
            <person name="Ramirez L."/>
            <person name="Alfaro M."/>
            <person name="Sun H."/>
            <person name="Tritt A."/>
            <person name="Yoshinaga Y."/>
            <person name="Zwiers L.-H."/>
            <person name="Turgeon B."/>
            <person name="Goodwin S."/>
            <person name="Spatafora J."/>
            <person name="Crous P."/>
            <person name="Grigoriev I."/>
        </authorList>
    </citation>
    <scope>NUCLEOTIDE SEQUENCE</scope>
    <source>
        <strain evidence="1">CBS 107.79</strain>
    </source>
</reference>
<organism evidence="1 2">
    <name type="scientific">Bimuria novae-zelandiae CBS 107.79</name>
    <dbReference type="NCBI Taxonomy" id="1447943"/>
    <lineage>
        <taxon>Eukaryota</taxon>
        <taxon>Fungi</taxon>
        <taxon>Dikarya</taxon>
        <taxon>Ascomycota</taxon>
        <taxon>Pezizomycotina</taxon>
        <taxon>Dothideomycetes</taxon>
        <taxon>Pleosporomycetidae</taxon>
        <taxon>Pleosporales</taxon>
        <taxon>Massarineae</taxon>
        <taxon>Didymosphaeriaceae</taxon>
        <taxon>Bimuria</taxon>
    </lineage>
</organism>
<accession>A0A6A5VK78</accession>
<evidence type="ECO:0000313" key="1">
    <source>
        <dbReference type="EMBL" id="KAF1976849.1"/>
    </source>
</evidence>
<proteinExistence type="predicted"/>
<sequence>MPSILCPSPDLTANFALFLDNGHRRSSLFRLISLAFINSTSLLHLLKFTGLVGYVSSAFAGTYRVTHRRAAMAADTATEGTPAPTRMSGLCRPPTTSKAQFAFVAERSDPSSVNALTAAVEVQLRTAANALVIVLSVLEEAVNGSVLLCYPSSCGRRMLHLSQDERIRPGLASNQTPSSFMVPKRRMSYQGVVSLLFDNASNAQSLLKPTINESKSFIRLRYQPLLTSVNTSSYSQSSSDLVTSFTEPIQNTSLGLTSGALIFHILALVVRAEINVASGTVSMAPCGPGGLQGCNPVGTRQTSKTPVGMGKPKVHTIVDVGVEKEM</sequence>
<keyword evidence="2" id="KW-1185">Reference proteome</keyword>
<dbReference type="AlphaFoldDB" id="A0A6A5VK78"/>
<dbReference type="Proteomes" id="UP000800036">
    <property type="component" value="Unassembled WGS sequence"/>
</dbReference>
<dbReference type="EMBL" id="ML976665">
    <property type="protein sequence ID" value="KAF1976849.1"/>
    <property type="molecule type" value="Genomic_DNA"/>
</dbReference>
<name>A0A6A5VK78_9PLEO</name>
<evidence type="ECO:0000313" key="2">
    <source>
        <dbReference type="Proteomes" id="UP000800036"/>
    </source>
</evidence>
<gene>
    <name evidence="1" type="ORF">BU23DRAFT_565518</name>
</gene>